<evidence type="ECO:0000313" key="11">
    <source>
        <dbReference type="Proteomes" id="UP000760819"/>
    </source>
</evidence>
<name>A0A955KZ70_9BACT</name>
<feature type="transmembrane region" description="Helical" evidence="7">
    <location>
        <begin position="112"/>
        <end position="132"/>
    </location>
</feature>
<dbReference type="InterPro" id="IPR050882">
    <property type="entry name" value="Prepilin_peptidase/N-MTase"/>
</dbReference>
<keyword evidence="6 7" id="KW-0472">Membrane</keyword>
<feature type="transmembrane region" description="Helical" evidence="7">
    <location>
        <begin position="144"/>
        <end position="165"/>
    </location>
</feature>
<dbReference type="GO" id="GO:0005886">
    <property type="term" value="C:plasma membrane"/>
    <property type="evidence" value="ECO:0007669"/>
    <property type="project" value="UniProtKB-SubCell"/>
</dbReference>
<dbReference type="PANTHER" id="PTHR30487">
    <property type="entry name" value="TYPE 4 PREPILIN-LIKE PROTEINS LEADER PEPTIDE-PROCESSING ENZYME"/>
    <property type="match status" value="1"/>
</dbReference>
<proteinExistence type="inferred from homology"/>
<comment type="similarity">
    <text evidence="2">Belongs to the peptidase A24 family.</text>
</comment>
<dbReference type="EMBL" id="JAGQLI010000051">
    <property type="protein sequence ID" value="MCA9378979.1"/>
    <property type="molecule type" value="Genomic_DNA"/>
</dbReference>
<feature type="transmembrane region" description="Helical" evidence="7">
    <location>
        <begin position="204"/>
        <end position="222"/>
    </location>
</feature>
<dbReference type="Proteomes" id="UP000760819">
    <property type="component" value="Unassembled WGS sequence"/>
</dbReference>
<evidence type="ECO:0000259" key="9">
    <source>
        <dbReference type="Pfam" id="PF06750"/>
    </source>
</evidence>
<accession>A0A955KZ70</accession>
<dbReference type="Pfam" id="PF01478">
    <property type="entry name" value="Peptidase_A24"/>
    <property type="match status" value="1"/>
</dbReference>
<dbReference type="GO" id="GO:0006465">
    <property type="term" value="P:signal peptide processing"/>
    <property type="evidence" value="ECO:0007669"/>
    <property type="project" value="TreeGrafter"/>
</dbReference>
<comment type="caution">
    <text evidence="10">The sequence shown here is derived from an EMBL/GenBank/DDBJ whole genome shotgun (WGS) entry which is preliminary data.</text>
</comment>
<evidence type="ECO:0000256" key="1">
    <source>
        <dbReference type="ARBA" id="ARBA00004651"/>
    </source>
</evidence>
<keyword evidence="4 7" id="KW-0812">Transmembrane</keyword>
<feature type="non-terminal residue" evidence="10">
    <location>
        <position position="225"/>
    </location>
</feature>
<dbReference type="InterPro" id="IPR010627">
    <property type="entry name" value="Prepilin_pept_A24_N"/>
</dbReference>
<evidence type="ECO:0000256" key="5">
    <source>
        <dbReference type="ARBA" id="ARBA00022989"/>
    </source>
</evidence>
<comment type="subcellular location">
    <subcellularLocation>
        <location evidence="1">Cell membrane</location>
        <topology evidence="1">Multi-pass membrane protein</topology>
    </subcellularLocation>
</comment>
<dbReference type="AlphaFoldDB" id="A0A955KZ70"/>
<feature type="transmembrane region" description="Helical" evidence="7">
    <location>
        <begin position="6"/>
        <end position="27"/>
    </location>
</feature>
<feature type="domain" description="Prepilin type IV endopeptidase peptidase" evidence="8">
    <location>
        <begin position="122"/>
        <end position="223"/>
    </location>
</feature>
<organism evidence="10 11">
    <name type="scientific">Candidatus Dojkabacteria bacterium</name>
    <dbReference type="NCBI Taxonomy" id="2099670"/>
    <lineage>
        <taxon>Bacteria</taxon>
        <taxon>Candidatus Dojkabacteria</taxon>
    </lineage>
</organism>
<sequence length="225" mass="24057">MVTTYIGSILPILVLALGPVLASFLAAQVMRENGFTGAKGNRSVCDHCGYQLQPIDLIPLLSFVMLRGRCRKCGERIDPRVWLAEIIGLTLFGILAIGIDCFATTVSTDGTAVFGYALFGGIVLSCLLVLSIQDIFTFSIPLRFTQISAGIVILANILAVIVRLADPGALPWLHLGNLDNLLCGLAYAGFFQIIIWLTKQKGMGSGDVFIGLIIGLSLGWPATVT</sequence>
<dbReference type="InterPro" id="IPR000045">
    <property type="entry name" value="Prepilin_IV_endopep_pep"/>
</dbReference>
<evidence type="ECO:0000256" key="4">
    <source>
        <dbReference type="ARBA" id="ARBA00022692"/>
    </source>
</evidence>
<gene>
    <name evidence="10" type="ORF">KC640_00985</name>
</gene>
<protein>
    <submittedName>
        <fullName evidence="10">Prepilin peptidase</fullName>
    </submittedName>
</protein>
<feature type="transmembrane region" description="Helical" evidence="7">
    <location>
        <begin position="81"/>
        <end position="106"/>
    </location>
</feature>
<evidence type="ECO:0000256" key="3">
    <source>
        <dbReference type="ARBA" id="ARBA00022475"/>
    </source>
</evidence>
<dbReference type="GO" id="GO:0004190">
    <property type="term" value="F:aspartic-type endopeptidase activity"/>
    <property type="evidence" value="ECO:0007669"/>
    <property type="project" value="InterPro"/>
</dbReference>
<evidence type="ECO:0000256" key="7">
    <source>
        <dbReference type="SAM" id="Phobius"/>
    </source>
</evidence>
<reference evidence="10" key="2">
    <citation type="journal article" date="2021" name="Microbiome">
        <title>Successional dynamics and alternative stable states in a saline activated sludge microbial community over 9 years.</title>
        <authorList>
            <person name="Wang Y."/>
            <person name="Ye J."/>
            <person name="Ju F."/>
            <person name="Liu L."/>
            <person name="Boyd J.A."/>
            <person name="Deng Y."/>
            <person name="Parks D.H."/>
            <person name="Jiang X."/>
            <person name="Yin X."/>
            <person name="Woodcroft B.J."/>
            <person name="Tyson G.W."/>
            <person name="Hugenholtz P."/>
            <person name="Polz M.F."/>
            <person name="Zhang T."/>
        </authorList>
    </citation>
    <scope>NUCLEOTIDE SEQUENCE</scope>
    <source>
        <strain evidence="10">HKST-UBA12</strain>
    </source>
</reference>
<reference evidence="10" key="1">
    <citation type="submission" date="2020-04" db="EMBL/GenBank/DDBJ databases">
        <authorList>
            <person name="Zhang T."/>
        </authorList>
    </citation>
    <scope>NUCLEOTIDE SEQUENCE</scope>
    <source>
        <strain evidence="10">HKST-UBA12</strain>
    </source>
</reference>
<dbReference type="PANTHER" id="PTHR30487:SF0">
    <property type="entry name" value="PREPILIN LEADER PEPTIDASE_N-METHYLTRANSFERASE-RELATED"/>
    <property type="match status" value="1"/>
</dbReference>
<feature type="transmembrane region" description="Helical" evidence="7">
    <location>
        <begin position="177"/>
        <end position="197"/>
    </location>
</feature>
<evidence type="ECO:0000256" key="2">
    <source>
        <dbReference type="ARBA" id="ARBA00005801"/>
    </source>
</evidence>
<evidence type="ECO:0000259" key="8">
    <source>
        <dbReference type="Pfam" id="PF01478"/>
    </source>
</evidence>
<feature type="domain" description="Prepilin peptidase A24 N-terminal" evidence="9">
    <location>
        <begin position="17"/>
        <end position="97"/>
    </location>
</feature>
<keyword evidence="5 7" id="KW-1133">Transmembrane helix</keyword>
<dbReference type="Pfam" id="PF06750">
    <property type="entry name" value="A24_N_bact"/>
    <property type="match status" value="1"/>
</dbReference>
<evidence type="ECO:0000313" key="10">
    <source>
        <dbReference type="EMBL" id="MCA9378979.1"/>
    </source>
</evidence>
<evidence type="ECO:0000256" key="6">
    <source>
        <dbReference type="ARBA" id="ARBA00023136"/>
    </source>
</evidence>
<keyword evidence="3" id="KW-1003">Cell membrane</keyword>